<accession>A0A5M3XS04</accession>
<gene>
    <name evidence="2" type="ORF">Aple_048900</name>
</gene>
<dbReference type="InterPro" id="IPR043917">
    <property type="entry name" value="DUF5753"/>
</dbReference>
<dbReference type="OrthoDB" id="3466567at2"/>
<comment type="caution">
    <text evidence="2">The sequence shown here is derived from an EMBL/GenBank/DDBJ whole genome shotgun (WGS) entry which is preliminary data.</text>
</comment>
<protein>
    <submittedName>
        <fullName evidence="2">Transcriptional regulator</fullName>
    </submittedName>
</protein>
<dbReference type="Proteomes" id="UP000377595">
    <property type="component" value="Unassembled WGS sequence"/>
</dbReference>
<evidence type="ECO:0000313" key="3">
    <source>
        <dbReference type="Proteomes" id="UP000377595"/>
    </source>
</evidence>
<dbReference type="Pfam" id="PF13560">
    <property type="entry name" value="HTH_31"/>
    <property type="match status" value="1"/>
</dbReference>
<dbReference type="Pfam" id="PF19054">
    <property type="entry name" value="DUF5753"/>
    <property type="match status" value="1"/>
</dbReference>
<sequence>MENDLGPRLTPAQRFGRELSRVRREAGLTQARLGKRLECSSSLVAHIEIGDRNPKPDFAARCDQIFGTGNLFSQLCRNITSPTGPEWYVRWAEQIEPGARVLRSWNPLLVPGLFQTEAYARAVFRGALATSEQEVEDGVSARLRRQLILEREKAPSVWALMDEGVLRRLIGSPEIMYEQLDRLASLATRQNILIQILAPEAPCTAGWASAFSIAESVNAPTVASVESAGRGEVSAEHEFVSMMWNRYDRIRADVCPSTQSLDMIKEARDQWKQRM</sequence>
<dbReference type="AlphaFoldDB" id="A0A5M3XS04"/>
<organism evidence="2 3">
    <name type="scientific">Acrocarpospora pleiomorpha</name>
    <dbReference type="NCBI Taxonomy" id="90975"/>
    <lineage>
        <taxon>Bacteria</taxon>
        <taxon>Bacillati</taxon>
        <taxon>Actinomycetota</taxon>
        <taxon>Actinomycetes</taxon>
        <taxon>Streptosporangiales</taxon>
        <taxon>Streptosporangiaceae</taxon>
        <taxon>Acrocarpospora</taxon>
    </lineage>
</organism>
<dbReference type="EMBL" id="BLAF01000027">
    <property type="protein sequence ID" value="GES21993.1"/>
    <property type="molecule type" value="Genomic_DNA"/>
</dbReference>
<evidence type="ECO:0000259" key="1">
    <source>
        <dbReference type="PROSITE" id="PS50943"/>
    </source>
</evidence>
<proteinExistence type="predicted"/>
<feature type="domain" description="HTH cro/C1-type" evidence="1">
    <location>
        <begin position="19"/>
        <end position="72"/>
    </location>
</feature>
<reference evidence="2 3" key="1">
    <citation type="submission" date="2019-10" db="EMBL/GenBank/DDBJ databases">
        <title>Whole genome shotgun sequence of Acrocarpospora pleiomorpha NBRC 16267.</title>
        <authorList>
            <person name="Ichikawa N."/>
            <person name="Kimura A."/>
            <person name="Kitahashi Y."/>
            <person name="Komaki H."/>
            <person name="Oguchi A."/>
        </authorList>
    </citation>
    <scope>NUCLEOTIDE SEQUENCE [LARGE SCALE GENOMIC DNA]</scope>
    <source>
        <strain evidence="2 3">NBRC 16267</strain>
    </source>
</reference>
<evidence type="ECO:0000313" key="2">
    <source>
        <dbReference type="EMBL" id="GES21993.1"/>
    </source>
</evidence>
<dbReference type="RefSeq" id="WP_155346960.1">
    <property type="nucleotide sequence ID" value="NZ_BAAAHM010000030.1"/>
</dbReference>
<name>A0A5M3XS04_9ACTN</name>
<dbReference type="CDD" id="cd00093">
    <property type="entry name" value="HTH_XRE"/>
    <property type="match status" value="1"/>
</dbReference>
<dbReference type="GO" id="GO:0003677">
    <property type="term" value="F:DNA binding"/>
    <property type="evidence" value="ECO:0007669"/>
    <property type="project" value="InterPro"/>
</dbReference>
<dbReference type="InterPro" id="IPR001387">
    <property type="entry name" value="Cro/C1-type_HTH"/>
</dbReference>
<keyword evidence="3" id="KW-1185">Reference proteome</keyword>
<dbReference type="SMART" id="SM00530">
    <property type="entry name" value="HTH_XRE"/>
    <property type="match status" value="1"/>
</dbReference>
<dbReference type="SUPFAM" id="SSF47413">
    <property type="entry name" value="lambda repressor-like DNA-binding domains"/>
    <property type="match status" value="1"/>
</dbReference>
<dbReference type="PROSITE" id="PS50943">
    <property type="entry name" value="HTH_CROC1"/>
    <property type="match status" value="1"/>
</dbReference>
<dbReference type="InterPro" id="IPR010982">
    <property type="entry name" value="Lambda_DNA-bd_dom_sf"/>
</dbReference>
<dbReference type="Gene3D" id="1.10.260.40">
    <property type="entry name" value="lambda repressor-like DNA-binding domains"/>
    <property type="match status" value="1"/>
</dbReference>